<evidence type="ECO:0000313" key="2">
    <source>
        <dbReference type="EMBL" id="GAA5082276.1"/>
    </source>
</evidence>
<comment type="caution">
    <text evidence="2">The sequence shown here is derived from an EMBL/GenBank/DDBJ whole genome shotgun (WGS) entry which is preliminary data.</text>
</comment>
<protein>
    <submittedName>
        <fullName evidence="2">NAD(P)-dependent alcohol dehydrogenase</fullName>
    </submittedName>
</protein>
<dbReference type="InterPro" id="IPR050700">
    <property type="entry name" value="YIM1/Zinc_Alcohol_DH_Fams"/>
</dbReference>
<dbReference type="Pfam" id="PF13602">
    <property type="entry name" value="ADH_zinc_N_2"/>
    <property type="match status" value="1"/>
</dbReference>
<dbReference type="Proteomes" id="UP001501083">
    <property type="component" value="Unassembled WGS sequence"/>
</dbReference>
<dbReference type="SUPFAM" id="SSF51735">
    <property type="entry name" value="NAD(P)-binding Rossmann-fold domains"/>
    <property type="match status" value="1"/>
</dbReference>
<dbReference type="PANTHER" id="PTHR11695">
    <property type="entry name" value="ALCOHOL DEHYDROGENASE RELATED"/>
    <property type="match status" value="1"/>
</dbReference>
<dbReference type="InterPro" id="IPR020843">
    <property type="entry name" value="ER"/>
</dbReference>
<dbReference type="Gene3D" id="3.90.180.10">
    <property type="entry name" value="Medium-chain alcohol dehydrogenases, catalytic domain"/>
    <property type="match status" value="1"/>
</dbReference>
<proteinExistence type="predicted"/>
<dbReference type="RefSeq" id="WP_199244465.1">
    <property type="nucleotide sequence ID" value="NZ_BAABKY010000006.1"/>
</dbReference>
<dbReference type="PANTHER" id="PTHR11695:SF648">
    <property type="entry name" value="ZINC-BINDING OXIDOREDUCTASE"/>
    <property type="match status" value="1"/>
</dbReference>
<dbReference type="InterPro" id="IPR036291">
    <property type="entry name" value="NAD(P)-bd_dom_sf"/>
</dbReference>
<dbReference type="EMBL" id="BAABKY010000006">
    <property type="protein sequence ID" value="GAA5082276.1"/>
    <property type="molecule type" value="Genomic_DNA"/>
</dbReference>
<reference evidence="3" key="1">
    <citation type="journal article" date="2019" name="Int. J. Syst. Evol. Microbiol.">
        <title>The Global Catalogue of Microorganisms (GCM) 10K type strain sequencing project: providing services to taxonomists for standard genome sequencing and annotation.</title>
        <authorList>
            <consortium name="The Broad Institute Genomics Platform"/>
            <consortium name="The Broad Institute Genome Sequencing Center for Infectious Disease"/>
            <person name="Wu L."/>
            <person name="Ma J."/>
        </authorList>
    </citation>
    <scope>NUCLEOTIDE SEQUENCE [LARGE SCALE GENOMIC DNA]</scope>
    <source>
        <strain evidence="3">JCM 19212</strain>
    </source>
</reference>
<dbReference type="InterPro" id="IPR013154">
    <property type="entry name" value="ADH-like_N"/>
</dbReference>
<accession>A0ABP9LRN6</accession>
<organism evidence="2 3">
    <name type="scientific">Lysobacter panacisoli</name>
    <dbReference type="NCBI Taxonomy" id="1255263"/>
    <lineage>
        <taxon>Bacteria</taxon>
        <taxon>Pseudomonadati</taxon>
        <taxon>Pseudomonadota</taxon>
        <taxon>Gammaproteobacteria</taxon>
        <taxon>Lysobacterales</taxon>
        <taxon>Lysobacteraceae</taxon>
        <taxon>Lysobacter</taxon>
    </lineage>
</organism>
<dbReference type="SUPFAM" id="SSF50129">
    <property type="entry name" value="GroES-like"/>
    <property type="match status" value="1"/>
</dbReference>
<feature type="domain" description="Enoyl reductase (ER)" evidence="1">
    <location>
        <begin position="54"/>
        <end position="367"/>
    </location>
</feature>
<dbReference type="PROSITE" id="PS01162">
    <property type="entry name" value="QOR_ZETA_CRYSTAL"/>
    <property type="match status" value="1"/>
</dbReference>
<dbReference type="CDD" id="cd08267">
    <property type="entry name" value="MDR1"/>
    <property type="match status" value="1"/>
</dbReference>
<sequence length="370" mass="39538">MKLKRIVGWTAVAVPVALLVAFAIAYVRSDNDCAERRASAPAHPMKAITYCEYGQADVLALEDIEKPVPGEHDVLVRVRAAAVNPLDWHYMRGTPYVMRMGNGLRKPKGARLGVDFAGTVEAVGRGVTKFKPGDEVFGGRTGAFAQYVTVHEDKAVAHKPANLSFEQAASIGVAAITALQGLRDAGKLQSGQKVLINGASGGVGTFAVQIAKAMGAEVTGVCSTRNVAMVRSLGADHVIDYKREDYTSGDARYDVILDNVTNRDLSDNRRVMQPDGRYVLIGGGGPDAGNWIGPFAGPLKALFVSPFVSQDMGLFMADLNQKDLDVLAGLMQSGKVTPVIDRRYPLGEVPAAIRYVESGRARGKVVIVVE</sequence>
<dbReference type="SMART" id="SM00829">
    <property type="entry name" value="PKS_ER"/>
    <property type="match status" value="1"/>
</dbReference>
<dbReference type="Gene3D" id="3.40.50.720">
    <property type="entry name" value="NAD(P)-binding Rossmann-like Domain"/>
    <property type="match status" value="1"/>
</dbReference>
<dbReference type="InterPro" id="IPR002364">
    <property type="entry name" value="Quin_OxRdtase/zeta-crystal_CS"/>
</dbReference>
<gene>
    <name evidence="2" type="ORF">GCM10025759_33590</name>
</gene>
<evidence type="ECO:0000313" key="3">
    <source>
        <dbReference type="Proteomes" id="UP001501083"/>
    </source>
</evidence>
<evidence type="ECO:0000259" key="1">
    <source>
        <dbReference type="SMART" id="SM00829"/>
    </source>
</evidence>
<dbReference type="InterPro" id="IPR011032">
    <property type="entry name" value="GroES-like_sf"/>
</dbReference>
<name>A0ABP9LRN6_9GAMM</name>
<keyword evidence="3" id="KW-1185">Reference proteome</keyword>
<dbReference type="Pfam" id="PF08240">
    <property type="entry name" value="ADH_N"/>
    <property type="match status" value="1"/>
</dbReference>